<dbReference type="EC" id="2.7.13.3" evidence="2"/>
<dbReference type="PRINTS" id="PR00344">
    <property type="entry name" value="BCTRLSENSOR"/>
</dbReference>
<keyword evidence="7" id="KW-0472">Membrane</keyword>
<dbReference type="InterPro" id="IPR036890">
    <property type="entry name" value="HATPase_C_sf"/>
</dbReference>
<dbReference type="InterPro" id="IPR036097">
    <property type="entry name" value="HisK_dim/P_sf"/>
</dbReference>
<dbReference type="Pfam" id="PF00512">
    <property type="entry name" value="HisKA"/>
    <property type="match status" value="1"/>
</dbReference>
<evidence type="ECO:0000259" key="8">
    <source>
        <dbReference type="PROSITE" id="PS50109"/>
    </source>
</evidence>
<dbReference type="InterPro" id="IPR005467">
    <property type="entry name" value="His_kinase_dom"/>
</dbReference>
<evidence type="ECO:0000313" key="10">
    <source>
        <dbReference type="Proteomes" id="UP001209229"/>
    </source>
</evidence>
<feature type="domain" description="Histidine kinase" evidence="8">
    <location>
        <begin position="125"/>
        <end position="343"/>
    </location>
</feature>
<reference evidence="9" key="1">
    <citation type="submission" date="2022-10" db="EMBL/GenBank/DDBJ databases">
        <authorList>
            <person name="Yu W.X."/>
        </authorList>
    </citation>
    <scope>NUCLEOTIDE SEQUENCE</scope>
    <source>
        <strain evidence="9">AAT</strain>
    </source>
</reference>
<evidence type="ECO:0000256" key="6">
    <source>
        <dbReference type="ARBA" id="ARBA00023012"/>
    </source>
</evidence>
<evidence type="ECO:0000256" key="4">
    <source>
        <dbReference type="ARBA" id="ARBA00022679"/>
    </source>
</evidence>
<evidence type="ECO:0000256" key="3">
    <source>
        <dbReference type="ARBA" id="ARBA00022553"/>
    </source>
</evidence>
<keyword evidence="5" id="KW-0418">Kinase</keyword>
<keyword evidence="9" id="KW-0067">ATP-binding</keyword>
<dbReference type="CDD" id="cd00082">
    <property type="entry name" value="HisKA"/>
    <property type="match status" value="1"/>
</dbReference>
<dbReference type="GO" id="GO:0005524">
    <property type="term" value="F:ATP binding"/>
    <property type="evidence" value="ECO:0007669"/>
    <property type="project" value="UniProtKB-KW"/>
</dbReference>
<dbReference type="InterPro" id="IPR003661">
    <property type="entry name" value="HisK_dim/P_dom"/>
</dbReference>
<keyword evidence="4" id="KW-0808">Transferase</keyword>
<accession>A0AAE3M0Z8</accession>
<dbReference type="Pfam" id="PF02518">
    <property type="entry name" value="HATPase_c"/>
    <property type="match status" value="1"/>
</dbReference>
<dbReference type="GO" id="GO:0005886">
    <property type="term" value="C:plasma membrane"/>
    <property type="evidence" value="ECO:0007669"/>
    <property type="project" value="TreeGrafter"/>
</dbReference>
<keyword evidence="7" id="KW-0812">Transmembrane</keyword>
<dbReference type="GO" id="GO:0000155">
    <property type="term" value="F:phosphorelay sensor kinase activity"/>
    <property type="evidence" value="ECO:0007669"/>
    <property type="project" value="InterPro"/>
</dbReference>
<proteinExistence type="predicted"/>
<dbReference type="InterPro" id="IPR003594">
    <property type="entry name" value="HATPase_dom"/>
</dbReference>
<dbReference type="GO" id="GO:0004721">
    <property type="term" value="F:phosphoprotein phosphatase activity"/>
    <property type="evidence" value="ECO:0007669"/>
    <property type="project" value="TreeGrafter"/>
</dbReference>
<dbReference type="InterPro" id="IPR050351">
    <property type="entry name" value="BphY/WalK/GraS-like"/>
</dbReference>
<keyword evidence="9" id="KW-0547">Nucleotide-binding</keyword>
<name>A0AAE3M0Z8_9BACT</name>
<dbReference type="InterPro" id="IPR004358">
    <property type="entry name" value="Sig_transdc_His_kin-like_C"/>
</dbReference>
<gene>
    <name evidence="9" type="ORF">OM075_00230</name>
</gene>
<evidence type="ECO:0000313" key="9">
    <source>
        <dbReference type="EMBL" id="MCW3784866.1"/>
    </source>
</evidence>
<sequence>MKNITSKKIIIISTGIYFFLTISFFLINYFASDIITSLLISIPITITIYGIYSGIFINSFIKSKVKPIYKTIHHFKPSSDEITASKEKDPFIEVNKEVADWMKGKTMEIQQLKQMEKYRKEFLGNVSHELKTPVFNIQGYILTLLDGGIDDPDINMLYLNRTEKSIDRMISIIEDLEAISKLESGELEINIEEFNLYQLIDDVYDLQEIRAQEKNIELKLNKEGNKSLMVKGDKQKLFQVFSNLVVNSINYGRKGGKTMISTYDMDNRYLIEVKDNGIGISGNDLPRIFERFYRADKSRSREQGGTGLGLAIVKHIIEAHNQTINVTSTYGKGTSFTVTLDKA</sequence>
<dbReference type="EMBL" id="JAPDPJ010000001">
    <property type="protein sequence ID" value="MCW3784866.1"/>
    <property type="molecule type" value="Genomic_DNA"/>
</dbReference>
<keyword evidence="3" id="KW-0597">Phosphoprotein</keyword>
<dbReference type="Gene3D" id="1.10.287.130">
    <property type="match status" value="1"/>
</dbReference>
<evidence type="ECO:0000256" key="5">
    <source>
        <dbReference type="ARBA" id="ARBA00022777"/>
    </source>
</evidence>
<keyword evidence="6" id="KW-0902">Two-component regulatory system</keyword>
<protein>
    <recommendedName>
        <fullName evidence="2">histidine kinase</fullName>
        <ecNumber evidence="2">2.7.13.3</ecNumber>
    </recommendedName>
</protein>
<dbReference type="SUPFAM" id="SSF47384">
    <property type="entry name" value="Homodimeric domain of signal transducing histidine kinase"/>
    <property type="match status" value="1"/>
</dbReference>
<dbReference type="SUPFAM" id="SSF55874">
    <property type="entry name" value="ATPase domain of HSP90 chaperone/DNA topoisomerase II/histidine kinase"/>
    <property type="match status" value="1"/>
</dbReference>
<dbReference type="PANTHER" id="PTHR45453:SF1">
    <property type="entry name" value="PHOSPHATE REGULON SENSOR PROTEIN PHOR"/>
    <property type="match status" value="1"/>
</dbReference>
<comment type="caution">
    <text evidence="9">The sequence shown here is derived from an EMBL/GenBank/DDBJ whole genome shotgun (WGS) entry which is preliminary data.</text>
</comment>
<feature type="transmembrane region" description="Helical" evidence="7">
    <location>
        <begin position="9"/>
        <end position="31"/>
    </location>
</feature>
<keyword evidence="10" id="KW-1185">Reference proteome</keyword>
<comment type="catalytic activity">
    <reaction evidence="1">
        <text>ATP + protein L-histidine = ADP + protein N-phospho-L-histidine.</text>
        <dbReference type="EC" id="2.7.13.3"/>
    </reaction>
</comment>
<dbReference type="RefSeq" id="WP_301188437.1">
    <property type="nucleotide sequence ID" value="NZ_JAPDPJ010000001.1"/>
</dbReference>
<dbReference type="GO" id="GO:0016036">
    <property type="term" value="P:cellular response to phosphate starvation"/>
    <property type="evidence" value="ECO:0007669"/>
    <property type="project" value="TreeGrafter"/>
</dbReference>
<dbReference type="SMART" id="SM00388">
    <property type="entry name" value="HisKA"/>
    <property type="match status" value="1"/>
</dbReference>
<evidence type="ECO:0000256" key="2">
    <source>
        <dbReference type="ARBA" id="ARBA00012438"/>
    </source>
</evidence>
<dbReference type="CDD" id="cd00075">
    <property type="entry name" value="HATPase"/>
    <property type="match status" value="1"/>
</dbReference>
<organism evidence="9 10">
    <name type="scientific">Plebeiibacterium sediminum</name>
    <dbReference type="NCBI Taxonomy" id="2992112"/>
    <lineage>
        <taxon>Bacteria</taxon>
        <taxon>Pseudomonadati</taxon>
        <taxon>Bacteroidota</taxon>
        <taxon>Bacteroidia</taxon>
        <taxon>Marinilabiliales</taxon>
        <taxon>Marinilabiliaceae</taxon>
        <taxon>Plebeiibacterium</taxon>
    </lineage>
</organism>
<feature type="transmembrane region" description="Helical" evidence="7">
    <location>
        <begin position="37"/>
        <end position="61"/>
    </location>
</feature>
<evidence type="ECO:0000256" key="1">
    <source>
        <dbReference type="ARBA" id="ARBA00000085"/>
    </source>
</evidence>
<dbReference type="PROSITE" id="PS50109">
    <property type="entry name" value="HIS_KIN"/>
    <property type="match status" value="1"/>
</dbReference>
<keyword evidence="7" id="KW-1133">Transmembrane helix</keyword>
<evidence type="ECO:0000256" key="7">
    <source>
        <dbReference type="SAM" id="Phobius"/>
    </source>
</evidence>
<dbReference type="Proteomes" id="UP001209229">
    <property type="component" value="Unassembled WGS sequence"/>
</dbReference>
<dbReference type="Gene3D" id="3.30.565.10">
    <property type="entry name" value="Histidine kinase-like ATPase, C-terminal domain"/>
    <property type="match status" value="1"/>
</dbReference>
<dbReference type="FunFam" id="3.30.565.10:FF:000006">
    <property type="entry name" value="Sensor histidine kinase WalK"/>
    <property type="match status" value="1"/>
</dbReference>
<dbReference type="AlphaFoldDB" id="A0AAE3M0Z8"/>
<dbReference type="PANTHER" id="PTHR45453">
    <property type="entry name" value="PHOSPHATE REGULON SENSOR PROTEIN PHOR"/>
    <property type="match status" value="1"/>
</dbReference>
<dbReference type="SMART" id="SM00387">
    <property type="entry name" value="HATPase_c"/>
    <property type="match status" value="1"/>
</dbReference>